<keyword evidence="3" id="KW-1185">Reference proteome</keyword>
<sequence>MRSRRFPSHRDARGELVVVEGDDLGFPVRRVFTVTGVDGGGPRGGHHAVCTELVVLVAGSADLTLGTPRGTEHHELRTPGDSVTITAGDHVDYQLDGSGSVVVVLCDEPFEVRG</sequence>
<dbReference type="InterPro" id="IPR008894">
    <property type="entry name" value="QdtA_cupin_dom"/>
</dbReference>
<protein>
    <submittedName>
        <fullName evidence="2">WxcM-like domain-containing protein</fullName>
    </submittedName>
</protein>
<evidence type="ECO:0000313" key="2">
    <source>
        <dbReference type="EMBL" id="MCF6376060.1"/>
    </source>
</evidence>
<reference evidence="2 3" key="1">
    <citation type="submission" date="2022-01" db="EMBL/GenBank/DDBJ databases">
        <title>Nocardioides sp. nov., an actinomycete isolated from mining soil.</title>
        <authorList>
            <person name="Liu L."/>
        </authorList>
    </citation>
    <scope>NUCLEOTIDE SEQUENCE [LARGE SCALE GENOMIC DNA]</scope>
    <source>
        <strain evidence="2 3">KLBMP 9356</strain>
    </source>
</reference>
<organism evidence="2 3">
    <name type="scientific">Nocardioides potassii</name>
    <dbReference type="NCBI Taxonomy" id="2911371"/>
    <lineage>
        <taxon>Bacteria</taxon>
        <taxon>Bacillati</taxon>
        <taxon>Actinomycetota</taxon>
        <taxon>Actinomycetes</taxon>
        <taxon>Propionibacteriales</taxon>
        <taxon>Nocardioidaceae</taxon>
        <taxon>Nocardioides</taxon>
    </lineage>
</organism>
<dbReference type="EMBL" id="JAKJHZ010000001">
    <property type="protein sequence ID" value="MCF6376060.1"/>
    <property type="molecule type" value="Genomic_DNA"/>
</dbReference>
<dbReference type="RefSeq" id="WP_236397347.1">
    <property type="nucleotide sequence ID" value="NZ_JAKJHZ010000001.1"/>
</dbReference>
<dbReference type="Pfam" id="PF05523">
    <property type="entry name" value="FdtA"/>
    <property type="match status" value="1"/>
</dbReference>
<dbReference type="SUPFAM" id="SSF51182">
    <property type="entry name" value="RmlC-like cupins"/>
    <property type="match status" value="1"/>
</dbReference>
<dbReference type="InterPro" id="IPR011051">
    <property type="entry name" value="RmlC_Cupin_sf"/>
</dbReference>
<accession>A0ABS9H479</accession>
<dbReference type="Proteomes" id="UP001201161">
    <property type="component" value="Unassembled WGS sequence"/>
</dbReference>
<dbReference type="Gene3D" id="2.60.120.10">
    <property type="entry name" value="Jelly Rolls"/>
    <property type="match status" value="1"/>
</dbReference>
<name>A0ABS9H479_9ACTN</name>
<dbReference type="InterPro" id="IPR014710">
    <property type="entry name" value="RmlC-like_jellyroll"/>
</dbReference>
<gene>
    <name evidence="2" type="ORF">L2K70_00405</name>
</gene>
<comment type="caution">
    <text evidence="2">The sequence shown here is derived from an EMBL/GenBank/DDBJ whole genome shotgun (WGS) entry which is preliminary data.</text>
</comment>
<evidence type="ECO:0000313" key="3">
    <source>
        <dbReference type="Proteomes" id="UP001201161"/>
    </source>
</evidence>
<feature type="domain" description="Sugar 3,4-ketoisomerase QdtA cupin" evidence="1">
    <location>
        <begin position="4"/>
        <end position="111"/>
    </location>
</feature>
<proteinExistence type="predicted"/>
<evidence type="ECO:0000259" key="1">
    <source>
        <dbReference type="Pfam" id="PF05523"/>
    </source>
</evidence>